<evidence type="ECO:0000313" key="11">
    <source>
        <dbReference type="Proteomes" id="UP000019482"/>
    </source>
</evidence>
<accession>W6NFD7</accession>
<evidence type="ECO:0000256" key="6">
    <source>
        <dbReference type="ARBA" id="ARBA00022670"/>
    </source>
</evidence>
<keyword evidence="5 10" id="KW-0031">Aminopeptidase</keyword>
<evidence type="ECO:0000313" key="10">
    <source>
        <dbReference type="EMBL" id="CDL90762.1"/>
    </source>
</evidence>
<dbReference type="GO" id="GO:0008237">
    <property type="term" value="F:metallopeptidase activity"/>
    <property type="evidence" value="ECO:0007669"/>
    <property type="project" value="UniProtKB-KW"/>
</dbReference>
<dbReference type="Gene3D" id="3.40.1830.10">
    <property type="entry name" value="Thermophilic metalloprotease (M29)"/>
    <property type="match status" value="1"/>
</dbReference>
<keyword evidence="8 10" id="KW-0378">Hydrolase</keyword>
<proteinExistence type="inferred from homology"/>
<evidence type="ECO:0000256" key="3">
    <source>
        <dbReference type="ARBA" id="ARBA00001947"/>
    </source>
</evidence>
<dbReference type="GO" id="GO:0046872">
    <property type="term" value="F:metal ion binding"/>
    <property type="evidence" value="ECO:0007669"/>
    <property type="project" value="UniProtKB-KW"/>
</dbReference>
<sequence>MNKNYLEKYAKVIVEIGINIQDNQILVINSPIECAEFTRMISEVAYKKGARDVVVNWSDEKFAKIKYINGKEEIFDNFPEWKKDLYTNYARENAAFLSVYASDPELMKDVDPKRIMRASKASNVALSEYRERMMSDRNVWCVVSIPTRAWAKKVFPGISESEALEKLWDTIFKTVRVNGNEPVEAWNKHKINLRKSMEFLNNNNFRYLKYKNQLGTDLKIELPQGHIWLGGSSISEKGIEFMPNMPTEEVFTLPLKTGVNGKVVSSRPLNYNGNIINNFSIIFRKGKIVDFTADQGYETLKHIIQTDEGSHYLGEVALVPFDSPISNLNILFYNTLFDENASCHLAIGEAYPVCLKEGKNMSKEALKAAGVNHSLEHVDFMIGTEDLGIIGITQEGKEVEVFKNGNFIY</sequence>
<evidence type="ECO:0000256" key="9">
    <source>
        <dbReference type="ARBA" id="ARBA00023049"/>
    </source>
</evidence>
<evidence type="ECO:0000256" key="4">
    <source>
        <dbReference type="ARBA" id="ARBA00008236"/>
    </source>
</evidence>
<dbReference type="SUPFAM" id="SSF144052">
    <property type="entry name" value="Thermophilic metalloprotease-like"/>
    <property type="match status" value="1"/>
</dbReference>
<dbReference type="EC" id="3.4.11.24" evidence="10"/>
<dbReference type="InterPro" id="IPR035097">
    <property type="entry name" value="M29_N-terminal"/>
</dbReference>
<evidence type="ECO:0000256" key="2">
    <source>
        <dbReference type="ARBA" id="ARBA00001946"/>
    </source>
</evidence>
<dbReference type="PANTHER" id="PTHR34448:SF3">
    <property type="entry name" value="AMINOPEPTIDASE AMPS"/>
    <property type="match status" value="1"/>
</dbReference>
<dbReference type="GO" id="GO:0006508">
    <property type="term" value="P:proteolysis"/>
    <property type="evidence" value="ECO:0007669"/>
    <property type="project" value="UniProtKB-KW"/>
</dbReference>
<comment type="similarity">
    <text evidence="4">Belongs to the peptidase M29 family.</text>
</comment>
<keyword evidence="11" id="KW-1185">Reference proteome</keyword>
<dbReference type="GO" id="GO:0004177">
    <property type="term" value="F:aminopeptidase activity"/>
    <property type="evidence" value="ECO:0007669"/>
    <property type="project" value="UniProtKB-KW"/>
</dbReference>
<reference evidence="10 11" key="1">
    <citation type="journal article" date="2015" name="Genome Announc.">
        <title>Draft Genome Sequence of Clostridium tyrobutyricum Strain DIVETGP, Isolated from Cow's Milk for Grana Padano Production.</title>
        <authorList>
            <person name="Soggiu A."/>
            <person name="Piras C."/>
            <person name="Gaiarsa S."/>
            <person name="Sassera D."/>
            <person name="Roncada P."/>
            <person name="Bendixen E."/>
            <person name="Brasca M."/>
            <person name="Bonizzi L."/>
        </authorList>
    </citation>
    <scope>NUCLEOTIDE SEQUENCE [LARGE SCALE GENOMIC DNA]</scope>
    <source>
        <strain evidence="10 11">DIVETGP</strain>
    </source>
</reference>
<evidence type="ECO:0000256" key="1">
    <source>
        <dbReference type="ARBA" id="ARBA00001941"/>
    </source>
</evidence>
<dbReference type="Proteomes" id="UP000019482">
    <property type="component" value="Unassembled WGS sequence"/>
</dbReference>
<dbReference type="OrthoDB" id="9803993at2"/>
<dbReference type="AlphaFoldDB" id="W6NFD7"/>
<comment type="cofactor">
    <cofactor evidence="3">
        <name>Zn(2+)</name>
        <dbReference type="ChEBI" id="CHEBI:29105"/>
    </cofactor>
</comment>
<dbReference type="RefSeq" id="WP_017751335.1">
    <property type="nucleotide sequence ID" value="NZ_CBXI010000009.1"/>
</dbReference>
<comment type="cofactor">
    <cofactor evidence="1">
        <name>Co(2+)</name>
        <dbReference type="ChEBI" id="CHEBI:48828"/>
    </cofactor>
</comment>
<dbReference type="InterPro" id="IPR000787">
    <property type="entry name" value="Peptidase_M29"/>
</dbReference>
<dbReference type="InterPro" id="IPR052170">
    <property type="entry name" value="M29_Exopeptidase"/>
</dbReference>
<dbReference type="PANTHER" id="PTHR34448">
    <property type="entry name" value="AMINOPEPTIDASE"/>
    <property type="match status" value="1"/>
</dbReference>
<evidence type="ECO:0000256" key="7">
    <source>
        <dbReference type="ARBA" id="ARBA00022723"/>
    </source>
</evidence>
<dbReference type="EMBL" id="CBXI010000009">
    <property type="protein sequence ID" value="CDL90762.1"/>
    <property type="molecule type" value="Genomic_DNA"/>
</dbReference>
<keyword evidence="9" id="KW-0482">Metalloprotease</keyword>
<keyword evidence="6" id="KW-0645">Protease</keyword>
<dbReference type="Pfam" id="PF02073">
    <property type="entry name" value="Peptidase_M29"/>
    <property type="match status" value="1"/>
</dbReference>
<name>W6NFD7_CLOTY</name>
<dbReference type="GeneID" id="29418866"/>
<evidence type="ECO:0000256" key="5">
    <source>
        <dbReference type="ARBA" id="ARBA00022438"/>
    </source>
</evidence>
<evidence type="ECO:0000256" key="8">
    <source>
        <dbReference type="ARBA" id="ARBA00022801"/>
    </source>
</evidence>
<comment type="cofactor">
    <cofactor evidence="2">
        <name>Mg(2+)</name>
        <dbReference type="ChEBI" id="CHEBI:18420"/>
    </cofactor>
</comment>
<protein>
    <submittedName>
        <fullName evidence="10">Aminopeptidase S (Leu, Val, Phe, Tyr preference)</fullName>
        <ecNumber evidence="10">3.4.11.24</ecNumber>
    </submittedName>
</protein>
<gene>
    <name evidence="10" type="ORF">CTDIVETGP_0832</name>
</gene>
<keyword evidence="7" id="KW-0479">Metal-binding</keyword>
<organism evidence="10 11">
    <name type="scientific">Clostridium tyrobutyricum DIVETGP</name>
    <dbReference type="NCBI Taxonomy" id="1408889"/>
    <lineage>
        <taxon>Bacteria</taxon>
        <taxon>Bacillati</taxon>
        <taxon>Bacillota</taxon>
        <taxon>Clostridia</taxon>
        <taxon>Eubacteriales</taxon>
        <taxon>Clostridiaceae</taxon>
        <taxon>Clostridium</taxon>
    </lineage>
</organism>
<dbReference type="PRINTS" id="PR00919">
    <property type="entry name" value="THERMOPTASE"/>
</dbReference>
<comment type="caution">
    <text evidence="10">The sequence shown here is derived from an EMBL/GenBank/DDBJ whole genome shotgun (WGS) entry which is preliminary data.</text>
</comment>